<dbReference type="AlphaFoldDB" id="H2ARY9"/>
<dbReference type="HOGENOM" id="CLU_1261686_0_0_1"/>
<feature type="transmembrane region" description="Helical" evidence="1">
    <location>
        <begin position="124"/>
        <end position="144"/>
    </location>
</feature>
<organism evidence="2 3">
    <name type="scientific">Kazachstania africana (strain ATCC 22294 / BCRC 22015 / CBS 2517 / CECT 1963 / NBRC 1671 / NRRL Y-8276)</name>
    <name type="common">Yeast</name>
    <name type="synonym">Kluyveromyces africanus</name>
    <dbReference type="NCBI Taxonomy" id="1071382"/>
    <lineage>
        <taxon>Eukaryota</taxon>
        <taxon>Fungi</taxon>
        <taxon>Dikarya</taxon>
        <taxon>Ascomycota</taxon>
        <taxon>Saccharomycotina</taxon>
        <taxon>Saccharomycetes</taxon>
        <taxon>Saccharomycetales</taxon>
        <taxon>Saccharomycetaceae</taxon>
        <taxon>Kazachstania</taxon>
    </lineage>
</organism>
<dbReference type="Proteomes" id="UP000005220">
    <property type="component" value="Chromosome 3"/>
</dbReference>
<keyword evidence="3" id="KW-1185">Reference proteome</keyword>
<dbReference type="GeneID" id="13885058"/>
<gene>
    <name evidence="2" type="primary">KAFR0C01460</name>
    <name evidence="2" type="ORF">KAFR_0C01460</name>
</gene>
<keyword evidence="1" id="KW-1133">Transmembrane helix</keyword>
<proteinExistence type="predicted"/>
<keyword evidence="1" id="KW-0472">Membrane</keyword>
<evidence type="ECO:0000313" key="2">
    <source>
        <dbReference type="EMBL" id="CCF57139.1"/>
    </source>
</evidence>
<name>H2ARY9_KAZAF</name>
<dbReference type="KEGG" id="kaf:KAFR_0C01460"/>
<dbReference type="EMBL" id="HE650823">
    <property type="protein sequence ID" value="CCF57139.1"/>
    <property type="molecule type" value="Genomic_DNA"/>
</dbReference>
<evidence type="ECO:0000313" key="3">
    <source>
        <dbReference type="Proteomes" id="UP000005220"/>
    </source>
</evidence>
<sequence length="219" mass="25200">MSTYTITKQIPSAGTITVKNNTENRSETLSGTQNHGLMYVNTAFTILYLFLLVFFTDVYLISRYKSVMTMTDYIIINVYIAICLKFSILNLLKKEKKIMKNLNNLQIISIVSLLYYIYYDNIFYFKVLSLLIFCINLLIQSISIDQVNLSTSITIIYFLPLVSNNRVDSNLLTLEILLNCVTLSLNFSNSKLVVKNFVINSTNLLHLLVIIRSFTKIHN</sequence>
<accession>H2ARY9</accession>
<reference evidence="2 3" key="1">
    <citation type="journal article" date="2011" name="Proc. Natl. Acad. Sci. U.S.A.">
        <title>Evolutionary erosion of yeast sex chromosomes by mating-type switching accidents.</title>
        <authorList>
            <person name="Gordon J.L."/>
            <person name="Armisen D."/>
            <person name="Proux-Wera E."/>
            <person name="Oheigeartaigh S.S."/>
            <person name="Byrne K.P."/>
            <person name="Wolfe K.H."/>
        </authorList>
    </citation>
    <scope>NUCLEOTIDE SEQUENCE [LARGE SCALE GENOMIC DNA]</scope>
    <source>
        <strain evidence="3">ATCC 22294 / BCRC 22015 / CBS 2517 / CECT 1963 / NBRC 1671 / NRRL Y-8276</strain>
    </source>
</reference>
<feature type="transmembrane region" description="Helical" evidence="1">
    <location>
        <begin position="39"/>
        <end position="61"/>
    </location>
</feature>
<evidence type="ECO:0000256" key="1">
    <source>
        <dbReference type="SAM" id="Phobius"/>
    </source>
</evidence>
<protein>
    <submittedName>
        <fullName evidence="2">Uncharacterized protein</fullName>
    </submittedName>
</protein>
<keyword evidence="1" id="KW-0812">Transmembrane</keyword>
<feature type="transmembrane region" description="Helical" evidence="1">
    <location>
        <begin position="101"/>
        <end position="118"/>
    </location>
</feature>
<dbReference type="InParanoid" id="H2ARY9"/>
<feature type="transmembrane region" description="Helical" evidence="1">
    <location>
        <begin position="73"/>
        <end position="92"/>
    </location>
</feature>
<dbReference type="RefSeq" id="XP_003956274.1">
    <property type="nucleotide sequence ID" value="XM_003956225.1"/>
</dbReference>